<dbReference type="EMBL" id="JAJTJA010000007">
    <property type="protein sequence ID" value="KAH8695999.1"/>
    <property type="molecule type" value="Genomic_DNA"/>
</dbReference>
<feature type="chain" id="PRO_5041937506" evidence="1">
    <location>
        <begin position="16"/>
        <end position="180"/>
    </location>
</feature>
<dbReference type="AlphaFoldDB" id="A0AAD4KTW3"/>
<gene>
    <name evidence="2" type="ORF">BGW36DRAFT_359861</name>
</gene>
<accession>A0AAD4KTW3</accession>
<evidence type="ECO:0000256" key="1">
    <source>
        <dbReference type="SAM" id="SignalP"/>
    </source>
</evidence>
<dbReference type="Proteomes" id="UP001201262">
    <property type="component" value="Unassembled WGS sequence"/>
</dbReference>
<dbReference type="RefSeq" id="XP_046070937.1">
    <property type="nucleotide sequence ID" value="XM_046214121.1"/>
</dbReference>
<feature type="signal peptide" evidence="1">
    <location>
        <begin position="1"/>
        <end position="15"/>
    </location>
</feature>
<keyword evidence="3" id="KW-1185">Reference proteome</keyword>
<proteinExistence type="predicted"/>
<reference evidence="2" key="1">
    <citation type="submission" date="2021-12" db="EMBL/GenBank/DDBJ databases">
        <title>Convergent genome expansion in fungi linked to evolution of root-endophyte symbiosis.</title>
        <authorList>
            <consortium name="DOE Joint Genome Institute"/>
            <person name="Ke Y.-H."/>
            <person name="Bonito G."/>
            <person name="Liao H.-L."/>
            <person name="Looney B."/>
            <person name="Rojas-Flechas A."/>
            <person name="Nash J."/>
            <person name="Hameed K."/>
            <person name="Schadt C."/>
            <person name="Martin F."/>
            <person name="Crous P.W."/>
            <person name="Miettinen O."/>
            <person name="Magnuson J.K."/>
            <person name="Labbe J."/>
            <person name="Jacobson D."/>
            <person name="Doktycz M.J."/>
            <person name="Veneault-Fourrey C."/>
            <person name="Kuo A."/>
            <person name="Mondo S."/>
            <person name="Calhoun S."/>
            <person name="Riley R."/>
            <person name="Ohm R."/>
            <person name="LaButti K."/>
            <person name="Andreopoulos B."/>
            <person name="Pangilinan J."/>
            <person name="Nolan M."/>
            <person name="Tritt A."/>
            <person name="Clum A."/>
            <person name="Lipzen A."/>
            <person name="Daum C."/>
            <person name="Barry K."/>
            <person name="Grigoriev I.V."/>
            <person name="Vilgalys R."/>
        </authorList>
    </citation>
    <scope>NUCLEOTIDE SEQUENCE</scope>
    <source>
        <strain evidence="2">PMI_201</strain>
    </source>
</reference>
<name>A0AAD4KTW3_9EURO</name>
<keyword evidence="1" id="KW-0732">Signal</keyword>
<evidence type="ECO:0000313" key="3">
    <source>
        <dbReference type="Proteomes" id="UP001201262"/>
    </source>
</evidence>
<protein>
    <submittedName>
        <fullName evidence="2">Uncharacterized protein</fullName>
    </submittedName>
</protein>
<evidence type="ECO:0000313" key="2">
    <source>
        <dbReference type="EMBL" id="KAH8695999.1"/>
    </source>
</evidence>
<comment type="caution">
    <text evidence="2">The sequence shown here is derived from an EMBL/GenBank/DDBJ whole genome shotgun (WGS) entry which is preliminary data.</text>
</comment>
<dbReference type="GeneID" id="70244408"/>
<sequence>MKVLSLLSIVGLSSAAALPVKAGNDCNVEGNLFILDIGDTDQIVVSEWGNQGTDLIAQLGSDPSVGADTQDALFYINKDNNRLIVLDVSDDFQPSNAYTDSPNGGELKFTYYNDTAIHHYWPVFDINSAGNLTVNGSSNAFSVCYSKQSHSTIHIGSTAGKNCTALDDLIVHPLTSQLSS</sequence>
<organism evidence="2 3">
    <name type="scientific">Talaromyces proteolyticus</name>
    <dbReference type="NCBI Taxonomy" id="1131652"/>
    <lineage>
        <taxon>Eukaryota</taxon>
        <taxon>Fungi</taxon>
        <taxon>Dikarya</taxon>
        <taxon>Ascomycota</taxon>
        <taxon>Pezizomycotina</taxon>
        <taxon>Eurotiomycetes</taxon>
        <taxon>Eurotiomycetidae</taxon>
        <taxon>Eurotiales</taxon>
        <taxon>Trichocomaceae</taxon>
        <taxon>Talaromyces</taxon>
        <taxon>Talaromyces sect. Bacilispori</taxon>
    </lineage>
</organism>